<dbReference type="AlphaFoldDB" id="A0A1X7TZ09"/>
<proteinExistence type="predicted"/>
<sequence length="239" mass="27003">MAEATDCEPVSKRLRSKSSDVEEVETVPEEEIESLQELEGETEAELEDGERFVSPKKPLQTYQGGFIPKNTAVNMKRAVKNFINWKASYNGRHPEDPCPDDVLLSDNPTELSLWLQRYILGTRKKDGTSYPPKTLYLLLCGLYRYMKENKERTGHTSLDGLRKCEHISERQREEACKALRVVPQSVKEHTSVTTSSQVLNLECSSRSVVPTFSFGSASLNGCTINVYQGPYNPTPDHQE</sequence>
<accession>A0A1X7TZ09</accession>
<feature type="compositionally biased region" description="Acidic residues" evidence="1">
    <location>
        <begin position="21"/>
        <end position="48"/>
    </location>
</feature>
<evidence type="ECO:0000313" key="2">
    <source>
        <dbReference type="EnsemblMetazoa" id="Aqu2.1.20754_001"/>
    </source>
</evidence>
<dbReference type="EnsemblMetazoa" id="Aqu2.1.20754_001">
    <property type="protein sequence ID" value="Aqu2.1.20754_001"/>
    <property type="gene ID" value="Aqu2.1.20754"/>
</dbReference>
<evidence type="ECO:0008006" key="3">
    <source>
        <dbReference type="Google" id="ProtNLM"/>
    </source>
</evidence>
<dbReference type="InParanoid" id="A0A1X7TZ09"/>
<organism evidence="2">
    <name type="scientific">Amphimedon queenslandica</name>
    <name type="common">Sponge</name>
    <dbReference type="NCBI Taxonomy" id="400682"/>
    <lineage>
        <taxon>Eukaryota</taxon>
        <taxon>Metazoa</taxon>
        <taxon>Porifera</taxon>
        <taxon>Demospongiae</taxon>
        <taxon>Heteroscleromorpha</taxon>
        <taxon>Haplosclerida</taxon>
        <taxon>Niphatidae</taxon>
        <taxon>Amphimedon</taxon>
    </lineage>
</organism>
<evidence type="ECO:0000256" key="1">
    <source>
        <dbReference type="SAM" id="MobiDB-lite"/>
    </source>
</evidence>
<feature type="region of interest" description="Disordered" evidence="1">
    <location>
        <begin position="1"/>
        <end position="50"/>
    </location>
</feature>
<dbReference type="OrthoDB" id="6098514at2759"/>
<protein>
    <recommendedName>
        <fullName evidence="3">DUF3504 domain-containing protein</fullName>
    </recommendedName>
</protein>
<reference evidence="2" key="1">
    <citation type="submission" date="2017-05" db="UniProtKB">
        <authorList>
            <consortium name="EnsemblMetazoa"/>
        </authorList>
    </citation>
    <scope>IDENTIFICATION</scope>
</reference>
<name>A0A1X7TZ09_AMPQE</name>